<protein>
    <submittedName>
        <fullName evidence="1">Uncharacterized protein</fullName>
    </submittedName>
</protein>
<organism evidence="1 2">
    <name type="scientific">Suillus luteus UH-Slu-Lm8-n1</name>
    <dbReference type="NCBI Taxonomy" id="930992"/>
    <lineage>
        <taxon>Eukaryota</taxon>
        <taxon>Fungi</taxon>
        <taxon>Dikarya</taxon>
        <taxon>Basidiomycota</taxon>
        <taxon>Agaricomycotina</taxon>
        <taxon>Agaricomycetes</taxon>
        <taxon>Agaricomycetidae</taxon>
        <taxon>Boletales</taxon>
        <taxon>Suillineae</taxon>
        <taxon>Suillaceae</taxon>
        <taxon>Suillus</taxon>
    </lineage>
</organism>
<evidence type="ECO:0000313" key="1">
    <source>
        <dbReference type="EMBL" id="KIK32347.1"/>
    </source>
</evidence>
<dbReference type="InterPro" id="IPR039537">
    <property type="entry name" value="Retrotran_Ty1/copia-like"/>
</dbReference>
<dbReference type="Gene3D" id="3.30.420.10">
    <property type="entry name" value="Ribonuclease H-like superfamily/Ribonuclease H"/>
    <property type="match status" value="1"/>
</dbReference>
<reference evidence="2" key="2">
    <citation type="submission" date="2015-01" db="EMBL/GenBank/DDBJ databases">
        <title>Evolutionary Origins and Diversification of the Mycorrhizal Mutualists.</title>
        <authorList>
            <consortium name="DOE Joint Genome Institute"/>
            <consortium name="Mycorrhizal Genomics Consortium"/>
            <person name="Kohler A."/>
            <person name="Kuo A."/>
            <person name="Nagy L.G."/>
            <person name="Floudas D."/>
            <person name="Copeland A."/>
            <person name="Barry K.W."/>
            <person name="Cichocki N."/>
            <person name="Veneault-Fourrey C."/>
            <person name="LaButti K."/>
            <person name="Lindquist E.A."/>
            <person name="Lipzen A."/>
            <person name="Lundell T."/>
            <person name="Morin E."/>
            <person name="Murat C."/>
            <person name="Riley R."/>
            <person name="Ohm R."/>
            <person name="Sun H."/>
            <person name="Tunlid A."/>
            <person name="Henrissat B."/>
            <person name="Grigoriev I.V."/>
            <person name="Hibbett D.S."/>
            <person name="Martin F."/>
        </authorList>
    </citation>
    <scope>NUCLEOTIDE SEQUENCE [LARGE SCALE GENOMIC DNA]</scope>
    <source>
        <strain evidence="2">UH-Slu-Lm8-n1</strain>
    </source>
</reference>
<dbReference type="HOGENOM" id="CLU_102301_4_2_1"/>
<accession>A0A0D0ADQ2</accession>
<name>A0A0D0ADQ2_9AGAM</name>
<dbReference type="PANTHER" id="PTHR42648">
    <property type="entry name" value="TRANSPOSASE, PUTATIVE-RELATED"/>
    <property type="match status" value="1"/>
</dbReference>
<dbReference type="STRING" id="930992.A0A0D0ADQ2"/>
<keyword evidence="2" id="KW-1185">Reference proteome</keyword>
<feature type="non-terminal residue" evidence="1">
    <location>
        <position position="77"/>
    </location>
</feature>
<dbReference type="GO" id="GO:0003676">
    <property type="term" value="F:nucleic acid binding"/>
    <property type="evidence" value="ECO:0007669"/>
    <property type="project" value="InterPro"/>
</dbReference>
<dbReference type="Proteomes" id="UP000054485">
    <property type="component" value="Unassembled WGS sequence"/>
</dbReference>
<dbReference type="EMBL" id="KN836281">
    <property type="protein sequence ID" value="KIK32347.1"/>
    <property type="molecule type" value="Genomic_DNA"/>
</dbReference>
<dbReference type="InParanoid" id="A0A0D0ADQ2"/>
<dbReference type="OrthoDB" id="7691805at2759"/>
<evidence type="ECO:0000313" key="2">
    <source>
        <dbReference type="Proteomes" id="UP000054485"/>
    </source>
</evidence>
<dbReference type="AlphaFoldDB" id="A0A0D0ADQ2"/>
<dbReference type="PANTHER" id="PTHR42648:SF28">
    <property type="entry name" value="TRANSPOSON-ENCODED PROTEIN WITH RIBONUCLEASE H-LIKE AND RETROVIRUS ZINC FINGER-LIKE DOMAINS"/>
    <property type="match status" value="1"/>
</dbReference>
<dbReference type="InterPro" id="IPR036397">
    <property type="entry name" value="RNaseH_sf"/>
</dbReference>
<sequence length="77" mass="8743">MVTKGMVEGIEITSSSDNTFCETCVKAKITRQPFPDQSNSRASQYGERIHTDVWGPAKVQSLGKKRYYVTFTDDYSR</sequence>
<proteinExistence type="predicted"/>
<gene>
    <name evidence="1" type="ORF">CY34DRAFT_101686</name>
</gene>
<reference evidence="1 2" key="1">
    <citation type="submission" date="2014-04" db="EMBL/GenBank/DDBJ databases">
        <authorList>
            <consortium name="DOE Joint Genome Institute"/>
            <person name="Kuo A."/>
            <person name="Ruytinx J."/>
            <person name="Rineau F."/>
            <person name="Colpaert J."/>
            <person name="Kohler A."/>
            <person name="Nagy L.G."/>
            <person name="Floudas D."/>
            <person name="Copeland A."/>
            <person name="Barry K.W."/>
            <person name="Cichocki N."/>
            <person name="Veneault-Fourrey C."/>
            <person name="LaButti K."/>
            <person name="Lindquist E.A."/>
            <person name="Lipzen A."/>
            <person name="Lundell T."/>
            <person name="Morin E."/>
            <person name="Murat C."/>
            <person name="Sun H."/>
            <person name="Tunlid A."/>
            <person name="Henrissat B."/>
            <person name="Grigoriev I.V."/>
            <person name="Hibbett D.S."/>
            <person name="Martin F."/>
            <person name="Nordberg H.P."/>
            <person name="Cantor M.N."/>
            <person name="Hua S.X."/>
        </authorList>
    </citation>
    <scope>NUCLEOTIDE SEQUENCE [LARGE SCALE GENOMIC DNA]</scope>
    <source>
        <strain evidence="1 2">UH-Slu-Lm8-n1</strain>
    </source>
</reference>